<evidence type="ECO:0000259" key="1">
    <source>
        <dbReference type="Pfam" id="PF00501"/>
    </source>
</evidence>
<organism evidence="3 4">
    <name type="scientific">Glutamicibacter creatinolyticus</name>
    <dbReference type="NCBI Taxonomy" id="162496"/>
    <lineage>
        <taxon>Bacteria</taxon>
        <taxon>Bacillati</taxon>
        <taxon>Actinomycetota</taxon>
        <taxon>Actinomycetes</taxon>
        <taxon>Micrococcales</taxon>
        <taxon>Micrococcaceae</taxon>
        <taxon>Glutamicibacter</taxon>
    </lineage>
</organism>
<evidence type="ECO:0000313" key="4">
    <source>
        <dbReference type="Proteomes" id="UP000307000"/>
    </source>
</evidence>
<dbReference type="InterPro" id="IPR045851">
    <property type="entry name" value="AMP-bd_C_sf"/>
</dbReference>
<dbReference type="Gene3D" id="3.30.300.30">
    <property type="match status" value="1"/>
</dbReference>
<dbReference type="AlphaFoldDB" id="A0A5B7WXZ9"/>
<proteinExistence type="predicted"/>
<dbReference type="InterPro" id="IPR025110">
    <property type="entry name" value="AMP-bd_C"/>
</dbReference>
<evidence type="ECO:0000259" key="2">
    <source>
        <dbReference type="Pfam" id="PF13193"/>
    </source>
</evidence>
<name>A0A5B7WXZ9_9MICC</name>
<feature type="domain" description="AMP-binding enzyme C-terminal" evidence="2">
    <location>
        <begin position="429"/>
        <end position="504"/>
    </location>
</feature>
<dbReference type="InterPro" id="IPR020845">
    <property type="entry name" value="AMP-binding_CS"/>
</dbReference>
<dbReference type="SUPFAM" id="SSF56801">
    <property type="entry name" value="Acetyl-CoA synthetase-like"/>
    <property type="match status" value="1"/>
</dbReference>
<keyword evidence="3" id="KW-0436">Ligase</keyword>
<dbReference type="GO" id="GO:0016877">
    <property type="term" value="F:ligase activity, forming carbon-sulfur bonds"/>
    <property type="evidence" value="ECO:0007669"/>
    <property type="project" value="UniProtKB-ARBA"/>
</dbReference>
<dbReference type="Pfam" id="PF13193">
    <property type="entry name" value="AMP-binding_C"/>
    <property type="match status" value="1"/>
</dbReference>
<dbReference type="Pfam" id="PF00501">
    <property type="entry name" value="AMP-binding"/>
    <property type="match status" value="1"/>
</dbReference>
<dbReference type="Proteomes" id="UP000307000">
    <property type="component" value="Chromosome"/>
</dbReference>
<dbReference type="InterPro" id="IPR000873">
    <property type="entry name" value="AMP-dep_synth/lig_dom"/>
</dbReference>
<dbReference type="InterPro" id="IPR042099">
    <property type="entry name" value="ANL_N_sf"/>
</dbReference>
<reference evidence="3 4" key="1">
    <citation type="submission" date="2018-12" db="EMBL/GenBank/DDBJ databases">
        <title>Complete Genome Sequence of Glutamicibacter creatinolyticus strain LGCM259,isolated from an abscess of a 12-year-old mare in Italy.</title>
        <authorList>
            <person name="Santos R.G."/>
            <person name="Silva A.L."/>
            <person name="Seyffert N."/>
            <person name="Castro T.L.P."/>
            <person name="Attili A.R."/>
            <person name="Rifici C."/>
            <person name="Mazzullo G."/>
            <person name="Brenig B."/>
            <person name="Venanzi F."/>
            <person name="Azevedo V."/>
        </authorList>
    </citation>
    <scope>NUCLEOTIDE SEQUENCE [LARGE SCALE GENOMIC DNA]</scope>
    <source>
        <strain evidence="3 4">LGCM 259</strain>
    </source>
</reference>
<dbReference type="Gene3D" id="3.40.50.12780">
    <property type="entry name" value="N-terminal domain of ligase-like"/>
    <property type="match status" value="1"/>
</dbReference>
<evidence type="ECO:0000313" key="3">
    <source>
        <dbReference type="EMBL" id="QCY48255.1"/>
    </source>
</evidence>
<dbReference type="PROSITE" id="PS00455">
    <property type="entry name" value="AMP_BINDING"/>
    <property type="match status" value="1"/>
</dbReference>
<dbReference type="RefSeq" id="WP_138926873.1">
    <property type="nucleotide sequence ID" value="NZ_CP034412.1"/>
</dbReference>
<dbReference type="PANTHER" id="PTHR43767:SF12">
    <property type="entry name" value="AMP-DEPENDENT SYNTHETASE AND LIGASE"/>
    <property type="match status" value="1"/>
</dbReference>
<dbReference type="KEGG" id="gcr:GcLGCM259_2548"/>
<keyword evidence="4" id="KW-1185">Reference proteome</keyword>
<dbReference type="CDD" id="cd05936">
    <property type="entry name" value="FC-FACS_FadD_like"/>
    <property type="match status" value="1"/>
</dbReference>
<dbReference type="EMBL" id="CP034412">
    <property type="protein sequence ID" value="QCY48255.1"/>
    <property type="molecule type" value="Genomic_DNA"/>
</dbReference>
<dbReference type="InterPro" id="IPR050237">
    <property type="entry name" value="ATP-dep_AMP-bd_enzyme"/>
</dbReference>
<gene>
    <name evidence="3" type="primary">lcfB_1</name>
    <name evidence="3" type="ORF">GcLGCM259_2548</name>
</gene>
<sequence>MTRPASNLTMSVAAILAESATRFGERNAITMSGVSTTYAQLWDETRAYAGALREHGITEGDRVAVLIPNVTDFARVYYAVLSLGAVVVPIHALLKRHEIAYVLEDSQATLMICAAPLLGEGSAGAQAAGVQVFSVMAPEELGSDRLEDRAQRAEAITTYVPQHPENMATILYTSGTTGKPKGAMGSHLALVEQTNTLLVNTIDMRAGDKIFGGLPLFHIFGQTAVLNTGLRAGSELMLLPKFTAQAALDLLLDEEIDVFIGVPTMYVALLEAGRQRTDKPTKLRYGVSGGASLPVAVLEAFEARFGARIHEAYGLTETSPAATFNHVGREPRPGTIGTPVWGVDVEIADPLVRDSIKLLPRGELGELVVRGHNLFSGYLNRPEATAEAMVDGWFRTGDLGTKDEDDYLRIMDRTKDMILRNGYNVYPREVEEVLISHPEISNAAVYGVPHPTHGQEVAASVTLEAGSNLDARSIGTWISERVAAYKYPRHIEVISEFPLGPSGKILKRELVARHGQEDAPGRGTLAGQDSATV</sequence>
<protein>
    <submittedName>
        <fullName evidence="3">Long-chain-fatty-acid--CoA ligase</fullName>
    </submittedName>
</protein>
<dbReference type="PANTHER" id="PTHR43767">
    <property type="entry name" value="LONG-CHAIN-FATTY-ACID--COA LIGASE"/>
    <property type="match status" value="1"/>
</dbReference>
<accession>A0A5B7WXZ9</accession>
<feature type="domain" description="AMP-dependent synthetase/ligase" evidence="1">
    <location>
        <begin position="17"/>
        <end position="379"/>
    </location>
</feature>